<evidence type="ECO:0000256" key="4">
    <source>
        <dbReference type="SAM" id="MobiDB-lite"/>
    </source>
</evidence>
<dbReference type="EMBL" id="CP095061">
    <property type="protein sequence ID" value="UOQ67056.1"/>
    <property type="molecule type" value="Genomic_DNA"/>
</dbReference>
<dbReference type="PANTHER" id="PTHR30203">
    <property type="entry name" value="OUTER MEMBRANE CATION EFFLUX PROTEIN"/>
    <property type="match status" value="1"/>
</dbReference>
<comment type="similarity">
    <text evidence="1 2">Belongs to the outer membrane factor (OMF) (TC 1.B.17) family.</text>
</comment>
<organism evidence="5 6">
    <name type="scientific">Hymenobacter volaticus</name>
    <dbReference type="NCBI Taxonomy" id="2932254"/>
    <lineage>
        <taxon>Bacteria</taxon>
        <taxon>Pseudomonadati</taxon>
        <taxon>Bacteroidota</taxon>
        <taxon>Cytophagia</taxon>
        <taxon>Cytophagales</taxon>
        <taxon>Hymenobacteraceae</taxon>
        <taxon>Hymenobacter</taxon>
    </lineage>
</organism>
<dbReference type="Gene3D" id="2.20.200.10">
    <property type="entry name" value="Outer membrane efflux proteins (OEP)"/>
    <property type="match status" value="1"/>
</dbReference>
<dbReference type="Gene3D" id="1.20.1600.10">
    <property type="entry name" value="Outer membrane efflux proteins (OEP)"/>
    <property type="match status" value="1"/>
</dbReference>
<keyword evidence="2" id="KW-0564">Palmitate</keyword>
<dbReference type="Pfam" id="PF02321">
    <property type="entry name" value="OEP"/>
    <property type="match status" value="2"/>
</dbReference>
<gene>
    <name evidence="5" type="ORF">MUN86_03875</name>
</gene>
<evidence type="ECO:0000313" key="6">
    <source>
        <dbReference type="Proteomes" id="UP000830401"/>
    </source>
</evidence>
<evidence type="ECO:0000256" key="1">
    <source>
        <dbReference type="ARBA" id="ARBA00007613"/>
    </source>
</evidence>
<proteinExistence type="inferred from homology"/>
<dbReference type="SUPFAM" id="SSF56954">
    <property type="entry name" value="Outer membrane efflux proteins (OEP)"/>
    <property type="match status" value="1"/>
</dbReference>
<dbReference type="InterPro" id="IPR010131">
    <property type="entry name" value="MdtP/NodT-like"/>
</dbReference>
<reference evidence="5" key="1">
    <citation type="submission" date="2022-04" db="EMBL/GenBank/DDBJ databases">
        <title>Hymenobacter sp. isolated from the air.</title>
        <authorList>
            <person name="Won M."/>
            <person name="Lee C.-M."/>
            <person name="Woen H.-Y."/>
            <person name="Kwon S.-W."/>
        </authorList>
    </citation>
    <scope>NUCLEOTIDE SEQUENCE</scope>
    <source>
        <strain evidence="5">5420S-77</strain>
    </source>
</reference>
<feature type="coiled-coil region" evidence="3">
    <location>
        <begin position="406"/>
        <end position="436"/>
    </location>
</feature>
<keyword evidence="2" id="KW-0812">Transmembrane</keyword>
<keyword evidence="2" id="KW-0472">Membrane</keyword>
<dbReference type="Proteomes" id="UP000830401">
    <property type="component" value="Chromosome"/>
</dbReference>
<accession>A0ABY4G833</accession>
<name>A0ABY4G833_9BACT</name>
<keyword evidence="2" id="KW-1134">Transmembrane beta strand</keyword>
<protein>
    <submittedName>
        <fullName evidence="5">Efflux transporter outer membrane subunit</fullName>
    </submittedName>
</protein>
<feature type="region of interest" description="Disordered" evidence="4">
    <location>
        <begin position="42"/>
        <end position="67"/>
    </location>
</feature>
<comment type="subcellular location">
    <subcellularLocation>
        <location evidence="2">Cell membrane</location>
        <topology evidence="2">Lipid-anchor</topology>
    </subcellularLocation>
</comment>
<dbReference type="RefSeq" id="WP_245121973.1">
    <property type="nucleotide sequence ID" value="NZ_CP095061.1"/>
</dbReference>
<dbReference type="InterPro" id="IPR003423">
    <property type="entry name" value="OMP_efflux"/>
</dbReference>
<evidence type="ECO:0000313" key="5">
    <source>
        <dbReference type="EMBL" id="UOQ67056.1"/>
    </source>
</evidence>
<keyword evidence="3" id="KW-0175">Coiled coil</keyword>
<evidence type="ECO:0000256" key="2">
    <source>
        <dbReference type="RuleBase" id="RU362097"/>
    </source>
</evidence>
<dbReference type="PANTHER" id="PTHR30203:SF33">
    <property type="entry name" value="BLR4455 PROTEIN"/>
    <property type="match status" value="1"/>
</dbReference>
<keyword evidence="2" id="KW-0449">Lipoprotein</keyword>
<sequence>MSFLTAWYSLVRWTWVLGLASVVFSGCARRPQYQPPTVIAPAAWQNNQNPNGTPVAQPAAPASPAPPQAAPAVSAWWALFNDPVLSALEQQALTGNFNVRAAASRVEEARAAVRIAGSYLKPDVTVTPQVYRSRLSALRPVQFPNAQVVGVSQKQFYIPINVSYEVDVWGRLRRDIQASQAEQQASEADLRTVQLTLTTDAASYYYSIRGLDADLGVLDSTREARVQNLKLVQARYKAGVDNEIGVRRAETELANVDASRIEAQRQRARYVAALATICGQPASSFVLASRPTDLTVPSVPAGVPAALLARRPDLQQAERLLAAADSRAESARSARLPTVQLNGYIGPQSAQLGELTRLSESYTYYIGAGVAIPIFNGGRLRSNEELAKARTNTASAQYQQTALVAFQEVETALADVQQSAAQLAAQQRALRAARQAGLLTRERYNRGLTNYFEVVDADRQTLEAARQAVQTQSFQFQSAIQLVKALGGGWE</sequence>
<feature type="compositionally biased region" description="Low complexity" evidence="4">
    <location>
        <begin position="42"/>
        <end position="60"/>
    </location>
</feature>
<keyword evidence="6" id="KW-1185">Reference proteome</keyword>
<evidence type="ECO:0000256" key="3">
    <source>
        <dbReference type="SAM" id="Coils"/>
    </source>
</evidence>
<dbReference type="NCBIfam" id="TIGR01845">
    <property type="entry name" value="outer_NodT"/>
    <property type="match status" value="1"/>
</dbReference>